<feature type="domain" description="HTH tetR-type" evidence="5">
    <location>
        <begin position="17"/>
        <end position="77"/>
    </location>
</feature>
<evidence type="ECO:0000259" key="5">
    <source>
        <dbReference type="PROSITE" id="PS50977"/>
    </source>
</evidence>
<feature type="DNA-binding region" description="H-T-H motif" evidence="4">
    <location>
        <begin position="40"/>
        <end position="59"/>
    </location>
</feature>
<proteinExistence type="predicted"/>
<dbReference type="AlphaFoldDB" id="A0A1Q9LLW6"/>
<comment type="caution">
    <text evidence="6">The sequence shown here is derived from an EMBL/GenBank/DDBJ whole genome shotgun (WGS) entry which is preliminary data.</text>
</comment>
<dbReference type="GO" id="GO:0003677">
    <property type="term" value="F:DNA binding"/>
    <property type="evidence" value="ECO:0007669"/>
    <property type="project" value="UniProtKB-UniRule"/>
</dbReference>
<dbReference type="Pfam" id="PF16925">
    <property type="entry name" value="TetR_C_13"/>
    <property type="match status" value="1"/>
</dbReference>
<name>A0A1Q9LLW6_9PSEU</name>
<dbReference type="Gene3D" id="1.10.357.10">
    <property type="entry name" value="Tetracycline Repressor, domain 2"/>
    <property type="match status" value="1"/>
</dbReference>
<evidence type="ECO:0000313" key="7">
    <source>
        <dbReference type="Proteomes" id="UP000186040"/>
    </source>
</evidence>
<evidence type="ECO:0000313" key="6">
    <source>
        <dbReference type="EMBL" id="OLR93011.1"/>
    </source>
</evidence>
<keyword evidence="2 4" id="KW-0238">DNA-binding</keyword>
<dbReference type="InterPro" id="IPR009057">
    <property type="entry name" value="Homeodomain-like_sf"/>
</dbReference>
<keyword evidence="3" id="KW-0804">Transcription</keyword>
<dbReference type="PRINTS" id="PR00455">
    <property type="entry name" value="HTHTETR"/>
</dbReference>
<dbReference type="PANTHER" id="PTHR47506">
    <property type="entry name" value="TRANSCRIPTIONAL REGULATORY PROTEIN"/>
    <property type="match status" value="1"/>
</dbReference>
<dbReference type="SUPFAM" id="SSF46689">
    <property type="entry name" value="Homeodomain-like"/>
    <property type="match status" value="1"/>
</dbReference>
<dbReference type="InterPro" id="IPR036271">
    <property type="entry name" value="Tet_transcr_reg_TetR-rel_C_sf"/>
</dbReference>
<dbReference type="OrthoDB" id="4214267at2"/>
<evidence type="ECO:0000256" key="4">
    <source>
        <dbReference type="PROSITE-ProRule" id="PRU00335"/>
    </source>
</evidence>
<dbReference type="PANTHER" id="PTHR47506:SF1">
    <property type="entry name" value="HTH-TYPE TRANSCRIPTIONAL REGULATOR YJDC"/>
    <property type="match status" value="1"/>
</dbReference>
<dbReference type="SUPFAM" id="SSF48498">
    <property type="entry name" value="Tetracyclin repressor-like, C-terminal domain"/>
    <property type="match status" value="1"/>
</dbReference>
<evidence type="ECO:0000256" key="3">
    <source>
        <dbReference type="ARBA" id="ARBA00023163"/>
    </source>
</evidence>
<accession>A0A1Q9LLW6</accession>
<dbReference type="InterPro" id="IPR011075">
    <property type="entry name" value="TetR_C"/>
</dbReference>
<reference evidence="6 7" key="1">
    <citation type="submission" date="2016-10" db="EMBL/GenBank/DDBJ databases">
        <title>The Draft Genome Sequence of Actinokineospora bangkokensis 44EHWT reveals the biosynthetic pathway of antifungal compounds Thailandins with unusual extender unit butylmalonyl-CoA.</title>
        <authorList>
            <person name="Greule A."/>
            <person name="Intra B."/>
            <person name="Flemming S."/>
            <person name="Rommel M.G."/>
            <person name="Panbangred W."/>
            <person name="Bechthold A."/>
        </authorList>
    </citation>
    <scope>NUCLEOTIDE SEQUENCE [LARGE SCALE GENOMIC DNA]</scope>
    <source>
        <strain evidence="6 7">44EHW</strain>
    </source>
</reference>
<evidence type="ECO:0000256" key="2">
    <source>
        <dbReference type="ARBA" id="ARBA00023125"/>
    </source>
</evidence>
<keyword evidence="7" id="KW-1185">Reference proteome</keyword>
<dbReference type="EMBL" id="MKQR01000013">
    <property type="protein sequence ID" value="OLR93011.1"/>
    <property type="molecule type" value="Genomic_DNA"/>
</dbReference>
<dbReference type="Proteomes" id="UP000186040">
    <property type="component" value="Unassembled WGS sequence"/>
</dbReference>
<evidence type="ECO:0000256" key="1">
    <source>
        <dbReference type="ARBA" id="ARBA00023015"/>
    </source>
</evidence>
<keyword evidence="1" id="KW-0805">Transcription regulation</keyword>
<organism evidence="6 7">
    <name type="scientific">Actinokineospora bangkokensis</name>
    <dbReference type="NCBI Taxonomy" id="1193682"/>
    <lineage>
        <taxon>Bacteria</taxon>
        <taxon>Bacillati</taxon>
        <taxon>Actinomycetota</taxon>
        <taxon>Actinomycetes</taxon>
        <taxon>Pseudonocardiales</taxon>
        <taxon>Pseudonocardiaceae</taxon>
        <taxon>Actinokineospora</taxon>
    </lineage>
</organism>
<gene>
    <name evidence="6" type="ORF">BJP25_18805</name>
</gene>
<sequence>MYHRGVSNADSPRRGGRGARERILAAAVDVFYREGIHVTGVARLAEAASVSSRTFYQHFPSKNALVAAYLERIDPPVERRLDEAGLSARERLVSLFDPPGQEPETVRGCPFHNAVVEGAGELPEVREIARRHKDRFTQRLVDTAAEAGARDPEELGRQLAVLFEGALALSTSCDDVAKMAAARSAAEVLVAAAVEQRPAGVG</sequence>
<protein>
    <submittedName>
        <fullName evidence="6">TetR family transcriptional regulator</fullName>
    </submittedName>
</protein>
<dbReference type="PROSITE" id="PS50977">
    <property type="entry name" value="HTH_TETR_2"/>
    <property type="match status" value="1"/>
</dbReference>
<dbReference type="Pfam" id="PF00440">
    <property type="entry name" value="TetR_N"/>
    <property type="match status" value="1"/>
</dbReference>
<dbReference type="InterPro" id="IPR001647">
    <property type="entry name" value="HTH_TetR"/>
</dbReference>